<keyword evidence="1 2" id="KW-0238">DNA-binding</keyword>
<dbReference type="Pfam" id="PF19776">
    <property type="entry name" value="DUF6262"/>
    <property type="match status" value="1"/>
</dbReference>
<dbReference type="PANTHER" id="PTHR43479">
    <property type="entry name" value="ACREF/ENVCD OPERON REPRESSOR-RELATED"/>
    <property type="match status" value="1"/>
</dbReference>
<keyword evidence="5" id="KW-1185">Reference proteome</keyword>
<dbReference type="InterPro" id="IPR009057">
    <property type="entry name" value="Homeodomain-like_sf"/>
</dbReference>
<dbReference type="AlphaFoldDB" id="A0A0R1M927"/>
<evidence type="ECO:0000313" key="4">
    <source>
        <dbReference type="EMBL" id="KRL01506.1"/>
    </source>
</evidence>
<reference evidence="4 5" key="1">
    <citation type="journal article" date="2015" name="Genome Announc.">
        <title>Expanding the biotechnology potential of lactobacilli through comparative genomics of 213 strains and associated genera.</title>
        <authorList>
            <person name="Sun Z."/>
            <person name="Harris H.M."/>
            <person name="McCann A."/>
            <person name="Guo C."/>
            <person name="Argimon S."/>
            <person name="Zhang W."/>
            <person name="Yang X."/>
            <person name="Jeffery I.B."/>
            <person name="Cooney J.C."/>
            <person name="Kagawa T.F."/>
            <person name="Liu W."/>
            <person name="Song Y."/>
            <person name="Salvetti E."/>
            <person name="Wrobel A."/>
            <person name="Rasinkangas P."/>
            <person name="Parkhill J."/>
            <person name="Rea M.C."/>
            <person name="O'Sullivan O."/>
            <person name="Ritari J."/>
            <person name="Douillard F.P."/>
            <person name="Paul Ross R."/>
            <person name="Yang R."/>
            <person name="Briner A.E."/>
            <person name="Felis G.E."/>
            <person name="de Vos W.M."/>
            <person name="Barrangou R."/>
            <person name="Klaenhammer T.R."/>
            <person name="Caufield P.W."/>
            <person name="Cui Y."/>
            <person name="Zhang H."/>
            <person name="O'Toole P.W."/>
        </authorList>
    </citation>
    <scope>NUCLEOTIDE SEQUENCE [LARGE SCALE GENOMIC DNA]</scope>
    <source>
        <strain evidence="4 5">DSM 19910</strain>
    </source>
</reference>
<evidence type="ECO:0000259" key="3">
    <source>
        <dbReference type="PROSITE" id="PS50977"/>
    </source>
</evidence>
<dbReference type="OrthoDB" id="9810250at2"/>
<evidence type="ECO:0000313" key="5">
    <source>
        <dbReference type="Proteomes" id="UP000051621"/>
    </source>
</evidence>
<dbReference type="RefSeq" id="WP_057743952.1">
    <property type="nucleotide sequence ID" value="NZ_AZEF01000025.1"/>
</dbReference>
<name>A0A0R1M927_9LACO</name>
<sequence length="179" mass="20712">MSPQERKSEKLIAIFQALIDLMRIKEVNSISITELTRKAGVSRTYYYKNFTTFDDIISEFEMLSIIRYLRCLPSHGQLKFSTLMEHYFQLSLNNIVSQVTLLRAGKEQVLIRSFVTTYQYLLQNNLLIASSKNSRIDDKYWADFIAGAVINTSLSWLQAGTRETPKYMGQKLATFLELT</sequence>
<evidence type="ECO:0000256" key="2">
    <source>
        <dbReference type="PROSITE-ProRule" id="PRU00335"/>
    </source>
</evidence>
<dbReference type="SUPFAM" id="SSF46689">
    <property type="entry name" value="Homeodomain-like"/>
    <property type="match status" value="1"/>
</dbReference>
<protein>
    <submittedName>
        <fullName evidence="4">Transcription regulator</fullName>
    </submittedName>
</protein>
<proteinExistence type="predicted"/>
<comment type="caution">
    <text evidence="4">The sequence shown here is derived from an EMBL/GenBank/DDBJ whole genome shotgun (WGS) entry which is preliminary data.</text>
</comment>
<dbReference type="PATRIC" id="fig|1423731.3.peg.1220"/>
<dbReference type="Proteomes" id="UP000051621">
    <property type="component" value="Unassembled WGS sequence"/>
</dbReference>
<dbReference type="PANTHER" id="PTHR43479:SF11">
    <property type="entry name" value="ACREF_ENVCD OPERON REPRESSOR-RELATED"/>
    <property type="match status" value="1"/>
</dbReference>
<dbReference type="EMBL" id="AZEF01000025">
    <property type="protein sequence ID" value="KRL01506.1"/>
    <property type="molecule type" value="Genomic_DNA"/>
</dbReference>
<accession>A0A0R1M927</accession>
<feature type="DNA-binding region" description="H-T-H motif" evidence="2">
    <location>
        <begin position="31"/>
        <end position="50"/>
    </location>
</feature>
<dbReference type="InterPro" id="IPR046229">
    <property type="entry name" value="TnpC-like"/>
</dbReference>
<dbReference type="InterPro" id="IPR039532">
    <property type="entry name" value="TetR_C_Firmicutes"/>
</dbReference>
<feature type="domain" description="HTH tetR-type" evidence="3">
    <location>
        <begin position="8"/>
        <end position="68"/>
    </location>
</feature>
<organism evidence="4 5">
    <name type="scientific">Liquorilactobacillus capillatus DSM 19910</name>
    <dbReference type="NCBI Taxonomy" id="1423731"/>
    <lineage>
        <taxon>Bacteria</taxon>
        <taxon>Bacillati</taxon>
        <taxon>Bacillota</taxon>
        <taxon>Bacilli</taxon>
        <taxon>Lactobacillales</taxon>
        <taxon>Lactobacillaceae</taxon>
        <taxon>Liquorilactobacillus</taxon>
    </lineage>
</organism>
<dbReference type="STRING" id="1423731.FC81_GL001189"/>
<dbReference type="Gene3D" id="1.10.357.10">
    <property type="entry name" value="Tetracycline Repressor, domain 2"/>
    <property type="match status" value="1"/>
</dbReference>
<dbReference type="Pfam" id="PF14278">
    <property type="entry name" value="TetR_C_8"/>
    <property type="match status" value="1"/>
</dbReference>
<gene>
    <name evidence="4" type="ORF">FC81_GL001189</name>
</gene>
<dbReference type="InterPro" id="IPR050624">
    <property type="entry name" value="HTH-type_Tx_Regulator"/>
</dbReference>
<evidence type="ECO:0000256" key="1">
    <source>
        <dbReference type="ARBA" id="ARBA00023125"/>
    </source>
</evidence>
<dbReference type="PROSITE" id="PS50977">
    <property type="entry name" value="HTH_TETR_2"/>
    <property type="match status" value="1"/>
</dbReference>
<dbReference type="GO" id="GO:0003677">
    <property type="term" value="F:DNA binding"/>
    <property type="evidence" value="ECO:0007669"/>
    <property type="project" value="UniProtKB-UniRule"/>
</dbReference>
<dbReference type="InterPro" id="IPR001647">
    <property type="entry name" value="HTH_TetR"/>
</dbReference>